<gene>
    <name evidence="1" type="ORF">EM808_19535</name>
</gene>
<evidence type="ECO:0000313" key="1">
    <source>
        <dbReference type="EMBL" id="RVT59489.1"/>
    </source>
</evidence>
<name>A0A437K7A3_9BACI</name>
<dbReference type="Proteomes" id="UP000288024">
    <property type="component" value="Unassembled WGS sequence"/>
</dbReference>
<sequence>MSADICVVGGSNISFESGLKDVIDIMFGAKYSVISKSDLKVNDESPRLIVVTSTHLKEASSFTQLENQKRDGAKLVILKDGPELPEDLHLFTGFLSKNMSASEMKQAIEDILENNEYFVHPEVGASILIHYNRYHQNKIENQCI</sequence>
<dbReference type="EMBL" id="RZTZ01000009">
    <property type="protein sequence ID" value="RVT59489.1"/>
    <property type="molecule type" value="Genomic_DNA"/>
</dbReference>
<organism evidence="1 2">
    <name type="scientific">Niallia taxi</name>
    <dbReference type="NCBI Taxonomy" id="2499688"/>
    <lineage>
        <taxon>Bacteria</taxon>
        <taxon>Bacillati</taxon>
        <taxon>Bacillota</taxon>
        <taxon>Bacilli</taxon>
        <taxon>Bacillales</taxon>
        <taxon>Bacillaceae</taxon>
        <taxon>Niallia</taxon>
    </lineage>
</organism>
<accession>A0A437K7A3</accession>
<dbReference type="RefSeq" id="WP_127739885.1">
    <property type="nucleotide sequence ID" value="NZ_CAJCKN010000005.1"/>
</dbReference>
<proteinExistence type="predicted"/>
<keyword evidence="2" id="KW-1185">Reference proteome</keyword>
<evidence type="ECO:0000313" key="2">
    <source>
        <dbReference type="Proteomes" id="UP000288024"/>
    </source>
</evidence>
<reference evidence="1 2" key="1">
    <citation type="submission" date="2019-01" db="EMBL/GenBank/DDBJ databases">
        <title>Bacillus sp. M5HDSG1-1, whole genome shotgun sequence.</title>
        <authorList>
            <person name="Tuo L."/>
        </authorList>
    </citation>
    <scope>NUCLEOTIDE SEQUENCE [LARGE SCALE GENOMIC DNA]</scope>
    <source>
        <strain evidence="1 2">M5HDSG1-1</strain>
    </source>
</reference>
<comment type="caution">
    <text evidence="1">The sequence shown here is derived from an EMBL/GenBank/DDBJ whole genome shotgun (WGS) entry which is preliminary data.</text>
</comment>
<protein>
    <submittedName>
        <fullName evidence="1">Uncharacterized protein</fullName>
    </submittedName>
</protein>
<dbReference type="AlphaFoldDB" id="A0A437K7A3"/>
<dbReference type="GeneID" id="87619134"/>